<dbReference type="InterPro" id="IPR001872">
    <property type="entry name" value="Peptidase_A8"/>
</dbReference>
<comment type="similarity">
    <text evidence="1 9 11">Belongs to the peptidase A8 family.</text>
</comment>
<dbReference type="EC" id="3.4.23.36" evidence="9"/>
<feature type="transmembrane region" description="Helical" evidence="9">
    <location>
        <begin position="94"/>
        <end position="112"/>
    </location>
</feature>
<sequence>MLNIFKQSGLRWLWVAVLALLLDQITKQWVIRAFELYESVQVLPFFNLTYVRNYGAAFSFLSDAGGWQRWFFTAIAIVVSVVLLWWLKQSKKHEVLLPVAYCLILSGAIGNVTDRLIYGYVIDFLDFYYQQWHYPAFNIADSAIFIGAGLLIYDAFFRQGADSEKNSESK</sequence>
<comment type="catalytic activity">
    <reaction evidence="9 10">
        <text>Release of signal peptides from bacterial membrane prolipoproteins. Hydrolyzes -Xaa-Yaa-Zaa-|-(S,diacylglyceryl)Cys-, in which Xaa is hydrophobic (preferably Leu), and Yaa (Ala or Ser) and Zaa (Gly or Ala) have small, neutral side chains.</text>
        <dbReference type="EC" id="3.4.23.36"/>
    </reaction>
</comment>
<feature type="active site" evidence="9">
    <location>
        <position position="123"/>
    </location>
</feature>
<proteinExistence type="inferred from homology"/>
<dbReference type="HAMAP" id="MF_00161">
    <property type="entry name" value="LspA"/>
    <property type="match status" value="1"/>
</dbReference>
<organism evidence="12 13">
    <name type="scientific">Planctobacterium marinum</name>
    <dbReference type="NCBI Taxonomy" id="1631968"/>
    <lineage>
        <taxon>Bacteria</taxon>
        <taxon>Pseudomonadati</taxon>
        <taxon>Pseudomonadota</taxon>
        <taxon>Gammaproteobacteria</taxon>
        <taxon>Alteromonadales</taxon>
        <taxon>Alteromonadaceae</taxon>
        <taxon>Planctobacterium</taxon>
    </lineage>
</organism>
<comment type="caution">
    <text evidence="9">Lacks conserved residue(s) required for the propagation of feature annotation.</text>
</comment>
<dbReference type="PROSITE" id="PS00855">
    <property type="entry name" value="SPASE_II"/>
    <property type="match status" value="1"/>
</dbReference>
<name>A0AA48HI23_9ALTE</name>
<comment type="pathway">
    <text evidence="9">Protein modification; lipoprotein biosynthesis (signal peptide cleavage).</text>
</comment>
<accession>A0AA48HI23</accession>
<comment type="subcellular location">
    <subcellularLocation>
        <location evidence="9">Cell membrane</location>
        <topology evidence="9">Multi-pass membrane protein</topology>
    </subcellularLocation>
</comment>
<feature type="transmembrane region" description="Helical" evidence="9">
    <location>
        <begin position="70"/>
        <end position="87"/>
    </location>
</feature>
<dbReference type="PANTHER" id="PTHR33695">
    <property type="entry name" value="LIPOPROTEIN SIGNAL PEPTIDASE"/>
    <property type="match status" value="1"/>
</dbReference>
<dbReference type="AlphaFoldDB" id="A0AA48HI23"/>
<evidence type="ECO:0000256" key="8">
    <source>
        <dbReference type="ARBA" id="ARBA00023136"/>
    </source>
</evidence>
<evidence type="ECO:0000256" key="3">
    <source>
        <dbReference type="ARBA" id="ARBA00022670"/>
    </source>
</evidence>
<keyword evidence="5 9" id="KW-0064">Aspartyl protease</keyword>
<evidence type="ECO:0000256" key="2">
    <source>
        <dbReference type="ARBA" id="ARBA00022475"/>
    </source>
</evidence>
<dbReference type="Proteomes" id="UP001333710">
    <property type="component" value="Chromosome"/>
</dbReference>
<keyword evidence="8 9" id="KW-0472">Membrane</keyword>
<dbReference type="PRINTS" id="PR00781">
    <property type="entry name" value="LIPOSIGPTASE"/>
</dbReference>
<dbReference type="GO" id="GO:0006508">
    <property type="term" value="P:proteolysis"/>
    <property type="evidence" value="ECO:0007669"/>
    <property type="project" value="UniProtKB-KW"/>
</dbReference>
<dbReference type="RefSeq" id="WP_338291681.1">
    <property type="nucleotide sequence ID" value="NZ_AP027272.1"/>
</dbReference>
<reference evidence="12" key="1">
    <citation type="submission" date="2023-01" db="EMBL/GenBank/DDBJ databases">
        <title>Complete genome sequence of Planctobacterium marinum strain Dej080120_11.</title>
        <authorList>
            <person name="Ueki S."/>
            <person name="Maruyama F."/>
        </authorList>
    </citation>
    <scope>NUCLEOTIDE SEQUENCE</scope>
    <source>
        <strain evidence="12">Dej080120_11</strain>
    </source>
</reference>
<evidence type="ECO:0000256" key="6">
    <source>
        <dbReference type="ARBA" id="ARBA00022801"/>
    </source>
</evidence>
<evidence type="ECO:0000256" key="7">
    <source>
        <dbReference type="ARBA" id="ARBA00022989"/>
    </source>
</evidence>
<dbReference type="GO" id="GO:0005886">
    <property type="term" value="C:plasma membrane"/>
    <property type="evidence" value="ECO:0007669"/>
    <property type="project" value="UniProtKB-SubCell"/>
</dbReference>
<evidence type="ECO:0000256" key="10">
    <source>
        <dbReference type="RuleBase" id="RU000594"/>
    </source>
</evidence>
<evidence type="ECO:0000256" key="9">
    <source>
        <dbReference type="HAMAP-Rule" id="MF_00161"/>
    </source>
</evidence>
<protein>
    <recommendedName>
        <fullName evidence="9">Lipoprotein signal peptidase</fullName>
        <ecNumber evidence="9">3.4.23.36</ecNumber>
    </recommendedName>
    <alternativeName>
        <fullName evidence="9">Prolipoprotein signal peptidase</fullName>
    </alternativeName>
    <alternativeName>
        <fullName evidence="9">Signal peptidase II</fullName>
        <shortName evidence="9">SPase II</shortName>
    </alternativeName>
</protein>
<feature type="transmembrane region" description="Helical" evidence="9">
    <location>
        <begin position="132"/>
        <end position="153"/>
    </location>
</feature>
<evidence type="ECO:0000313" key="13">
    <source>
        <dbReference type="Proteomes" id="UP001333710"/>
    </source>
</evidence>
<dbReference type="GO" id="GO:0004190">
    <property type="term" value="F:aspartic-type endopeptidase activity"/>
    <property type="evidence" value="ECO:0007669"/>
    <property type="project" value="UniProtKB-UniRule"/>
</dbReference>
<dbReference type="NCBIfam" id="TIGR00077">
    <property type="entry name" value="lspA"/>
    <property type="match status" value="1"/>
</dbReference>
<keyword evidence="12" id="KW-0449">Lipoprotein</keyword>
<gene>
    <name evidence="9 12" type="primary">lspA</name>
    <name evidence="12" type="ORF">MACH26_12150</name>
</gene>
<dbReference type="KEGG" id="pmaw:MACH26_12150"/>
<evidence type="ECO:0000256" key="4">
    <source>
        <dbReference type="ARBA" id="ARBA00022692"/>
    </source>
</evidence>
<evidence type="ECO:0000313" key="12">
    <source>
        <dbReference type="EMBL" id="BDX05694.1"/>
    </source>
</evidence>
<dbReference type="EMBL" id="AP027272">
    <property type="protein sequence ID" value="BDX05694.1"/>
    <property type="molecule type" value="Genomic_DNA"/>
</dbReference>
<keyword evidence="6 9" id="KW-0378">Hydrolase</keyword>
<evidence type="ECO:0000256" key="11">
    <source>
        <dbReference type="RuleBase" id="RU004181"/>
    </source>
</evidence>
<feature type="active site" evidence="9">
    <location>
        <position position="141"/>
    </location>
</feature>
<dbReference type="Pfam" id="PF01252">
    <property type="entry name" value="Peptidase_A8"/>
    <property type="match status" value="1"/>
</dbReference>
<dbReference type="PANTHER" id="PTHR33695:SF1">
    <property type="entry name" value="LIPOPROTEIN SIGNAL PEPTIDASE"/>
    <property type="match status" value="1"/>
</dbReference>
<evidence type="ECO:0000256" key="1">
    <source>
        <dbReference type="ARBA" id="ARBA00006139"/>
    </source>
</evidence>
<keyword evidence="3 9" id="KW-0645">Protease</keyword>
<comment type="function">
    <text evidence="9 10">This protein specifically catalyzes the removal of signal peptides from prolipoproteins.</text>
</comment>
<keyword evidence="2 9" id="KW-1003">Cell membrane</keyword>
<keyword evidence="4 9" id="KW-0812">Transmembrane</keyword>
<evidence type="ECO:0000256" key="5">
    <source>
        <dbReference type="ARBA" id="ARBA00022750"/>
    </source>
</evidence>
<keyword evidence="13" id="KW-1185">Reference proteome</keyword>
<keyword evidence="7 9" id="KW-1133">Transmembrane helix</keyword>